<dbReference type="NCBIfam" id="TIGR03284">
    <property type="entry name" value="thym_sym"/>
    <property type="match status" value="2"/>
</dbReference>
<dbReference type="Pfam" id="PF00303">
    <property type="entry name" value="Thymidylat_synt"/>
    <property type="match status" value="1"/>
</dbReference>
<dbReference type="RefSeq" id="WP_200202058.1">
    <property type="nucleotide sequence ID" value="NZ_JAVMBO010000018.1"/>
</dbReference>
<dbReference type="GO" id="GO:0004799">
    <property type="term" value="F:thymidylate synthase activity"/>
    <property type="evidence" value="ECO:0007669"/>
    <property type="project" value="UniProtKB-EC"/>
</dbReference>
<evidence type="ECO:0000256" key="3">
    <source>
        <dbReference type="ARBA" id="ARBA00022679"/>
    </source>
</evidence>
<sequence length="279" mass="32176">MKAYLDLMRDVVDNGFDKGDRTGVGTRSVFGRQIRFNLQEGFPLVTTKKVHLRSIIYELLWFLKGSTDNNWLKERKVSIWNEWALENGDLGPIYGKQWRSWECPDGRVVDQISEVIDQIRKKPNSRRLIVSAWNPAELPDESIGPQENAEKGLMALAPCHCLFQFYVLDGKLSCQLYQRSADLFLGVPFNIASYALLTHMIAQQCELEVGEFVHTFGDCHLYQNHLTDDIVFEQLKREPKALPKLVIKRKPDSIFDYELEDFEFEGYDPYPGIKAPIAI</sequence>
<dbReference type="InterPro" id="IPR023451">
    <property type="entry name" value="Thymidate_synth/dCMP_Mease_dom"/>
</dbReference>
<dbReference type="SUPFAM" id="SSF55831">
    <property type="entry name" value="Thymidylate synthase/dCMP hydroxymethylase"/>
    <property type="match status" value="1"/>
</dbReference>
<feature type="binding site" description="in other chain" evidence="4">
    <location>
        <begin position="179"/>
        <end position="182"/>
    </location>
    <ligand>
        <name>dUMP</name>
        <dbReference type="ChEBI" id="CHEBI:246422"/>
        <note>ligand shared between dimeric partners</note>
    </ligand>
</feature>
<dbReference type="Proteomes" id="UP001267407">
    <property type="component" value="Unassembled WGS sequence"/>
</dbReference>
<evidence type="ECO:0000256" key="4">
    <source>
        <dbReference type="HAMAP-Rule" id="MF_00008"/>
    </source>
</evidence>
<accession>A0ABU2HMZ3</accession>
<evidence type="ECO:0000313" key="6">
    <source>
        <dbReference type="EMBL" id="MDS1311926.1"/>
    </source>
</evidence>
<reference evidence="6" key="1">
    <citation type="submission" date="2023-09" db="EMBL/GenBank/DDBJ databases">
        <title>Marinobacter sediminicola sp. nov. and Marinobacter maritimum sp. nov., isolated from marine sediment.</title>
        <authorList>
            <person name="An J."/>
        </authorList>
    </citation>
    <scope>NUCLEOTIDE SEQUENCE</scope>
    <source>
        <strain evidence="6">F60267</strain>
    </source>
</reference>
<dbReference type="InterPro" id="IPR036926">
    <property type="entry name" value="Thymidate_synth/dCMP_Mease_sf"/>
</dbReference>
<dbReference type="EMBL" id="JAVMBO010000018">
    <property type="protein sequence ID" value="MDS1311926.1"/>
    <property type="molecule type" value="Genomic_DNA"/>
</dbReference>
<feature type="binding site" evidence="4">
    <location>
        <position position="182"/>
    </location>
    <ligand>
        <name>(6R)-5,10-methylene-5,6,7,8-tetrahydrofolate</name>
        <dbReference type="ChEBI" id="CHEBI:15636"/>
    </ligand>
</feature>
<feature type="domain" description="Thymidylate synthase/dCMP hydroxymethylase" evidence="5">
    <location>
        <begin position="2"/>
        <end position="279"/>
    </location>
</feature>
<dbReference type="InterPro" id="IPR045097">
    <property type="entry name" value="Thymidate_synth/dCMP_Mease"/>
</dbReference>
<keyword evidence="4" id="KW-0963">Cytoplasm</keyword>
<dbReference type="PANTHER" id="PTHR11548">
    <property type="entry name" value="THYMIDYLATE SYNTHASE 1"/>
    <property type="match status" value="1"/>
</dbReference>
<feature type="active site" description="Nucleophile" evidence="4">
    <location>
        <position position="159"/>
    </location>
</feature>
<proteinExistence type="inferred from homology"/>
<evidence type="ECO:0000256" key="1">
    <source>
        <dbReference type="ARBA" id="ARBA00011947"/>
    </source>
</evidence>
<protein>
    <recommendedName>
        <fullName evidence="1 4">Thymidylate synthase</fullName>
        <shortName evidence="4">TS</shortName>
        <shortName evidence="4">TSase</shortName>
        <ecNumber evidence="1 4">2.1.1.45</ecNumber>
    </recommendedName>
</protein>
<keyword evidence="3 4" id="KW-0808">Transferase</keyword>
<feature type="binding site" evidence="4">
    <location>
        <begin position="126"/>
        <end position="127"/>
    </location>
    <ligand>
        <name>dUMP</name>
        <dbReference type="ChEBI" id="CHEBI:246422"/>
        <note>ligand shared between dimeric partners</note>
    </ligand>
</feature>
<evidence type="ECO:0000256" key="2">
    <source>
        <dbReference type="ARBA" id="ARBA00022603"/>
    </source>
</evidence>
<dbReference type="Gene3D" id="3.30.572.10">
    <property type="entry name" value="Thymidylate synthase/dCMP hydroxymethylase domain"/>
    <property type="match status" value="1"/>
</dbReference>
<comment type="pathway">
    <text evidence="4">Pyrimidine metabolism; dTTP biosynthesis.</text>
</comment>
<keyword evidence="7" id="KW-1185">Reference proteome</keyword>
<comment type="function">
    <text evidence="4">Catalyzes the reductive methylation of 2'-deoxyuridine-5'-monophosphate (dUMP) to 2'-deoxythymidine-5'-monophosphate (dTMP) while utilizing 5,10-methylenetetrahydrofolate (mTHF) as the methyl donor and reductant in the reaction, yielding dihydrofolate (DHF) as a by-product. This enzymatic reaction provides an intracellular de novo source of dTMP, an essential precursor for DNA biosynthesis.</text>
</comment>
<feature type="binding site" description="in other chain" evidence="4">
    <location>
        <position position="21"/>
    </location>
    <ligand>
        <name>dUMP</name>
        <dbReference type="ChEBI" id="CHEBI:246422"/>
        <note>ligand shared between dimeric partners</note>
    </ligand>
</feature>
<dbReference type="InterPro" id="IPR000398">
    <property type="entry name" value="Thymidylate_synthase"/>
</dbReference>
<comment type="catalytic activity">
    <reaction evidence="4">
        <text>dUMP + (6R)-5,10-methylene-5,6,7,8-tetrahydrofolate = 7,8-dihydrofolate + dTMP</text>
        <dbReference type="Rhea" id="RHEA:12104"/>
        <dbReference type="ChEBI" id="CHEBI:15636"/>
        <dbReference type="ChEBI" id="CHEBI:57451"/>
        <dbReference type="ChEBI" id="CHEBI:63528"/>
        <dbReference type="ChEBI" id="CHEBI:246422"/>
        <dbReference type="EC" id="2.1.1.45"/>
    </reaction>
</comment>
<organism evidence="6 7">
    <name type="scientific">Marinobacter xiaoshiensis</name>
    <dbReference type="NCBI Taxonomy" id="3073652"/>
    <lineage>
        <taxon>Bacteria</taxon>
        <taxon>Pseudomonadati</taxon>
        <taxon>Pseudomonadota</taxon>
        <taxon>Gammaproteobacteria</taxon>
        <taxon>Pseudomonadales</taxon>
        <taxon>Marinobacteraceae</taxon>
        <taxon>Marinobacter</taxon>
    </lineage>
</organism>
<dbReference type="NCBIfam" id="NF002497">
    <property type="entry name" value="PRK01827.1-3"/>
    <property type="match status" value="1"/>
</dbReference>
<keyword evidence="4" id="KW-0545">Nucleotide biosynthesis</keyword>
<name>A0ABU2HMZ3_9GAMM</name>
<dbReference type="GO" id="GO:0032259">
    <property type="term" value="P:methylation"/>
    <property type="evidence" value="ECO:0007669"/>
    <property type="project" value="UniProtKB-KW"/>
</dbReference>
<dbReference type="NCBIfam" id="NF002499">
    <property type="entry name" value="PRK01827.1-5"/>
    <property type="match status" value="1"/>
</dbReference>
<comment type="similarity">
    <text evidence="4">Belongs to the thymidylate synthase family. Bacterial-type ThyA subfamily.</text>
</comment>
<dbReference type="PANTHER" id="PTHR11548:SF9">
    <property type="entry name" value="THYMIDYLATE SYNTHASE"/>
    <property type="match status" value="1"/>
</dbReference>
<feature type="binding site" evidence="4">
    <location>
        <position position="278"/>
    </location>
    <ligand>
        <name>(6R)-5,10-methylene-5,6,7,8-tetrahydrofolate</name>
        <dbReference type="ChEBI" id="CHEBI:15636"/>
    </ligand>
</feature>
<feature type="binding site" description="in other chain" evidence="4">
    <location>
        <begin position="220"/>
        <end position="222"/>
    </location>
    <ligand>
        <name>dUMP</name>
        <dbReference type="ChEBI" id="CHEBI:246422"/>
        <note>ligand shared between dimeric partners</note>
    </ligand>
</feature>
<evidence type="ECO:0000259" key="5">
    <source>
        <dbReference type="Pfam" id="PF00303"/>
    </source>
</evidence>
<feature type="binding site" description="in other chain" evidence="4">
    <location>
        <position position="190"/>
    </location>
    <ligand>
        <name>dUMP</name>
        <dbReference type="ChEBI" id="CHEBI:246422"/>
        <note>ligand shared between dimeric partners</note>
    </ligand>
</feature>
<gene>
    <name evidence="4" type="primary">thyA</name>
    <name evidence="6" type="ORF">RKA07_17640</name>
</gene>
<feature type="binding site" evidence="4">
    <location>
        <position position="51"/>
    </location>
    <ligand>
        <name>(6R)-5,10-methylene-5,6,7,8-tetrahydrofolate</name>
        <dbReference type="ChEBI" id="CHEBI:15636"/>
    </ligand>
</feature>
<comment type="subunit">
    <text evidence="4">Homodimer.</text>
</comment>
<keyword evidence="2 4" id="KW-0489">Methyltransferase</keyword>
<comment type="subcellular location">
    <subcellularLocation>
        <location evidence="4">Cytoplasm</location>
    </subcellularLocation>
</comment>
<dbReference type="HAMAP" id="MF_00008">
    <property type="entry name" value="Thymidy_synth_bact"/>
    <property type="match status" value="1"/>
</dbReference>
<comment type="caution">
    <text evidence="6">The sequence shown here is derived from an EMBL/GenBank/DDBJ whole genome shotgun (WGS) entry which is preliminary data.</text>
</comment>
<dbReference type="CDD" id="cd00351">
    <property type="entry name" value="TS_Pyrimidine_HMase"/>
    <property type="match status" value="1"/>
</dbReference>
<dbReference type="EC" id="2.1.1.45" evidence="1 4"/>
<evidence type="ECO:0000313" key="7">
    <source>
        <dbReference type="Proteomes" id="UP001267407"/>
    </source>
</evidence>
<dbReference type="PRINTS" id="PR00108">
    <property type="entry name" value="THYMDSNTHASE"/>
</dbReference>